<keyword evidence="10" id="KW-1185">Reference proteome</keyword>
<dbReference type="InterPro" id="IPR006626">
    <property type="entry name" value="PbH1"/>
</dbReference>
<comment type="catalytic activity">
    <reaction evidence="1">
        <text>Hydrolysis of terminal, non-reducing alpha-D-galactose residues in alpha-D-galactosides, including galactose oligosaccharides, galactomannans and galactolipids.</text>
        <dbReference type="EC" id="3.2.1.22"/>
    </reaction>
</comment>
<evidence type="ECO:0000259" key="7">
    <source>
        <dbReference type="Pfam" id="PF23763"/>
    </source>
</evidence>
<dbReference type="Pfam" id="PF23763">
    <property type="entry name" value="Beta-barrel_GLAA-B_I"/>
    <property type="match status" value="1"/>
</dbReference>
<sequence length="568" mass="62843">MKTKQNITIAPTEGDMTRIVYDAISNCGTDATISLAPGEYHFYPDLACEHYCFVSNNRHGLKRIAFPIIQKKGLTVKGSGARLIFHGEIVPFLIEASERIALEHFSIDWERPFYSQATVIGSDAKGVDLEFDRMAYPYRIEGDTIIFEGEGWENTPVDGVFAFDPQTRAPVHKSGDSLGTGFPDHISVKDLGSDRVRLNGTFPQLPKNGDILVMRHYARDSPGIYLHRSNDTTLDQVDIHHAGGMGLIAQFCENVAMTRSRVTPSGKRLFSTTVDATHFVNCRGIITLENCLFENQLDDPSNIHGIYTRIRSIEDAHSVVTESVHPEQYGVEIGFPGDRMAIVDETTLLGYAELEILEVERINGSFSKLSFKQALPKGIKNGNVMENLSWTPDLKITGCIARNNRARGFLITTPGKVVVTGNEISSSGAAIKISGDAKSWFESGAVNDVFISRNRFGDCCYGAPEWGRACIDIDPEIKNSKTNLACYHRNIRIEDNEFATSESSLLFARSVQNLKFLRNMVGPSGNDPADSNKTQAVVTEGCLDTEIDSTLRIARKTDDARRVEPCDN</sequence>
<accession>A0A317ZFQ9</accession>
<keyword evidence="6" id="KW-0326">Glycosidase</keyword>
<dbReference type="InterPro" id="IPR056441">
    <property type="entry name" value="Beta-barrel_GLAA-B_II"/>
</dbReference>
<proteinExistence type="predicted"/>
<dbReference type="InParanoid" id="A0A317ZFQ9"/>
<evidence type="ECO:0000256" key="2">
    <source>
        <dbReference type="ARBA" id="ARBA00001271"/>
    </source>
</evidence>
<dbReference type="GO" id="GO:0004557">
    <property type="term" value="F:alpha-galactosidase activity"/>
    <property type="evidence" value="ECO:0007669"/>
    <property type="project" value="UniProtKB-EC"/>
</dbReference>
<dbReference type="Proteomes" id="UP000247099">
    <property type="component" value="Unassembled WGS sequence"/>
</dbReference>
<dbReference type="InterPro" id="IPR011050">
    <property type="entry name" value="Pectin_lyase_fold/virulence"/>
</dbReference>
<keyword evidence="4" id="KW-0677">Repeat</keyword>
<organism evidence="9 10">
    <name type="scientific">Coraliomargarita sinensis</name>
    <dbReference type="NCBI Taxonomy" id="2174842"/>
    <lineage>
        <taxon>Bacteria</taxon>
        <taxon>Pseudomonadati</taxon>
        <taxon>Verrucomicrobiota</taxon>
        <taxon>Opitutia</taxon>
        <taxon>Puniceicoccales</taxon>
        <taxon>Coraliomargaritaceae</taxon>
        <taxon>Coraliomargarita</taxon>
    </lineage>
</organism>
<comment type="caution">
    <text evidence="9">The sequence shown here is derived from an EMBL/GenBank/DDBJ whole genome shotgun (WGS) entry which is preliminary data.</text>
</comment>
<protein>
    <submittedName>
        <fullName evidence="9">Uncharacterized protein</fullName>
    </submittedName>
</protein>
<evidence type="ECO:0000313" key="9">
    <source>
        <dbReference type="EMBL" id="PXA04434.1"/>
    </source>
</evidence>
<comment type="catalytic activity">
    <reaction evidence="2">
        <text>Hydrolysis of terminal, non-reducing branched (1-&gt;3)-alpha-D-galactosidic residues, producing free D-galactose.</text>
        <dbReference type="EC" id="3.2.1.n1"/>
    </reaction>
</comment>
<evidence type="ECO:0000259" key="8">
    <source>
        <dbReference type="Pfam" id="PF23764"/>
    </source>
</evidence>
<evidence type="ECO:0000313" key="10">
    <source>
        <dbReference type="Proteomes" id="UP000247099"/>
    </source>
</evidence>
<dbReference type="SUPFAM" id="SSF51126">
    <property type="entry name" value="Pectin lyase-like"/>
    <property type="match status" value="1"/>
</dbReference>
<evidence type="ECO:0000256" key="3">
    <source>
        <dbReference type="ARBA" id="ARBA00022729"/>
    </source>
</evidence>
<reference evidence="9 10" key="1">
    <citation type="submission" date="2018-05" db="EMBL/GenBank/DDBJ databases">
        <title>Coraliomargarita sinensis sp. nov., isolated from a marine solar saltern.</title>
        <authorList>
            <person name="Zhou L.Y."/>
        </authorList>
    </citation>
    <scope>NUCLEOTIDE SEQUENCE [LARGE SCALE GENOMIC DNA]</scope>
    <source>
        <strain evidence="9 10">WN38</strain>
    </source>
</reference>
<evidence type="ECO:0000256" key="5">
    <source>
        <dbReference type="ARBA" id="ARBA00022801"/>
    </source>
</evidence>
<evidence type="ECO:0000256" key="1">
    <source>
        <dbReference type="ARBA" id="ARBA00001255"/>
    </source>
</evidence>
<dbReference type="AlphaFoldDB" id="A0A317ZFQ9"/>
<feature type="domain" description="GLAA-B beta-barrel" evidence="7">
    <location>
        <begin position="115"/>
        <end position="212"/>
    </location>
</feature>
<dbReference type="Gene3D" id="2.160.20.10">
    <property type="entry name" value="Single-stranded right-handed beta-helix, Pectin lyase-like"/>
    <property type="match status" value="2"/>
</dbReference>
<dbReference type="RefSeq" id="WP_110130884.1">
    <property type="nucleotide sequence ID" value="NZ_QHJQ01000004.1"/>
</dbReference>
<evidence type="ECO:0000256" key="6">
    <source>
        <dbReference type="ARBA" id="ARBA00023295"/>
    </source>
</evidence>
<dbReference type="OrthoDB" id="9807299at2"/>
<feature type="domain" description="GLAA-B beta-barrel" evidence="8">
    <location>
        <begin position="322"/>
        <end position="384"/>
    </location>
</feature>
<dbReference type="EMBL" id="QHJQ01000004">
    <property type="protein sequence ID" value="PXA04434.1"/>
    <property type="molecule type" value="Genomic_DNA"/>
</dbReference>
<name>A0A317ZFQ9_9BACT</name>
<gene>
    <name evidence="9" type="ORF">DDZ13_07845</name>
</gene>
<dbReference type="SMART" id="SM00710">
    <property type="entry name" value="PbH1"/>
    <property type="match status" value="3"/>
</dbReference>
<keyword evidence="5" id="KW-0378">Hydrolase</keyword>
<dbReference type="InterPro" id="IPR057275">
    <property type="entry name" value="Beta-barrel_GLAA-B_I"/>
</dbReference>
<keyword evidence="3" id="KW-0732">Signal</keyword>
<evidence type="ECO:0000256" key="4">
    <source>
        <dbReference type="ARBA" id="ARBA00022737"/>
    </source>
</evidence>
<dbReference type="InterPro" id="IPR012334">
    <property type="entry name" value="Pectin_lyas_fold"/>
</dbReference>
<dbReference type="Pfam" id="PF23764">
    <property type="entry name" value="Beta-barrel_GLAA-B_II"/>
    <property type="match status" value="1"/>
</dbReference>